<dbReference type="InterPro" id="IPR012677">
    <property type="entry name" value="Nucleotide-bd_a/b_plait_sf"/>
</dbReference>
<evidence type="ECO:0000256" key="4">
    <source>
        <dbReference type="ARBA" id="ARBA00022884"/>
    </source>
</evidence>
<keyword evidence="4 6" id="KW-0694">RNA-binding</keyword>
<accession>A0A5N5TH48</accession>
<gene>
    <name evidence="9" type="primary">Abt1</name>
    <name evidence="9" type="ORF">Anas_08097</name>
</gene>
<feature type="region of interest" description="Disordered" evidence="7">
    <location>
        <begin position="179"/>
        <end position="213"/>
    </location>
</feature>
<dbReference type="EMBL" id="SEYY01003054">
    <property type="protein sequence ID" value="KAB7504495.1"/>
    <property type="molecule type" value="Genomic_DNA"/>
</dbReference>
<keyword evidence="10" id="KW-1185">Reference proteome</keyword>
<dbReference type="SUPFAM" id="SSF54928">
    <property type="entry name" value="RNA-binding domain, RBD"/>
    <property type="match status" value="1"/>
</dbReference>
<dbReference type="Pfam" id="PF00076">
    <property type="entry name" value="RRM_1"/>
    <property type="match status" value="1"/>
</dbReference>
<dbReference type="InterPro" id="IPR034353">
    <property type="entry name" value="ABT1/ESF2_RRM"/>
</dbReference>
<dbReference type="GO" id="GO:0003723">
    <property type="term" value="F:RNA binding"/>
    <property type="evidence" value="ECO:0007669"/>
    <property type="project" value="UniProtKB-UniRule"/>
</dbReference>
<evidence type="ECO:0000256" key="3">
    <source>
        <dbReference type="ARBA" id="ARBA00020737"/>
    </source>
</evidence>
<sequence>MEIQTISGNEVCTTGVKRRKPGILYLSTVPPRMNIPALRDYFGKFGQIGRVYFQAPNGKGKFSEGWIEYKSKRKAKYVQELLNNEPVGGKKRNPNHDFLWNIKYLPRFKWEHLNQRLEYERQVFKKRMGAEISQVNKETDAYLKAHMNKRNQKEVSNEENEENFKKYFKQKLTEEEFQNRKKLTKKQKDEKFKKSIEKKKKKKQEFKPDKNEEEDFLASSIFVGKD</sequence>
<dbReference type="GO" id="GO:0005730">
    <property type="term" value="C:nucleolus"/>
    <property type="evidence" value="ECO:0007669"/>
    <property type="project" value="UniProtKB-SubCell"/>
</dbReference>
<dbReference type="CDD" id="cd12263">
    <property type="entry name" value="RRM_ABT1_like"/>
    <property type="match status" value="1"/>
</dbReference>
<keyword evidence="5" id="KW-0539">Nucleus</keyword>
<evidence type="ECO:0000256" key="6">
    <source>
        <dbReference type="PROSITE-ProRule" id="PRU00176"/>
    </source>
</evidence>
<evidence type="ECO:0000256" key="2">
    <source>
        <dbReference type="ARBA" id="ARBA00005819"/>
    </source>
</evidence>
<dbReference type="InterPro" id="IPR000504">
    <property type="entry name" value="RRM_dom"/>
</dbReference>
<evidence type="ECO:0000256" key="1">
    <source>
        <dbReference type="ARBA" id="ARBA00004604"/>
    </source>
</evidence>
<protein>
    <recommendedName>
        <fullName evidence="3">Activator of basal transcription 1</fullName>
    </recommendedName>
</protein>
<dbReference type="GO" id="GO:0034462">
    <property type="term" value="P:small-subunit processome assembly"/>
    <property type="evidence" value="ECO:0007669"/>
    <property type="project" value="TreeGrafter"/>
</dbReference>
<dbReference type="PANTHER" id="PTHR12311:SF7">
    <property type="entry name" value="ACTIVATOR OF BASAL TRANSCRIPTION 1"/>
    <property type="match status" value="1"/>
</dbReference>
<comment type="similarity">
    <text evidence="2">Belongs to the ESF2/ABP1 family.</text>
</comment>
<evidence type="ECO:0000259" key="8">
    <source>
        <dbReference type="PROSITE" id="PS50102"/>
    </source>
</evidence>
<dbReference type="GO" id="GO:0000447">
    <property type="term" value="P:endonucleolytic cleavage in ITS1 to separate SSU-rRNA from 5.8S rRNA and LSU-rRNA from tricistronic rRNA transcript (SSU-rRNA, 5.8S rRNA, LSU-rRNA)"/>
    <property type="evidence" value="ECO:0007669"/>
    <property type="project" value="TreeGrafter"/>
</dbReference>
<dbReference type="Gene3D" id="3.30.70.330">
    <property type="match status" value="1"/>
</dbReference>
<name>A0A5N5TH48_9CRUS</name>
<comment type="subcellular location">
    <subcellularLocation>
        <location evidence="1">Nucleus</location>
        <location evidence="1">Nucleolus</location>
    </subcellularLocation>
</comment>
<dbReference type="PROSITE" id="PS50102">
    <property type="entry name" value="RRM"/>
    <property type="match status" value="1"/>
</dbReference>
<dbReference type="PANTHER" id="PTHR12311">
    <property type="entry name" value="ACTIVATOR OF BASAL TRANSCRIPTION 1"/>
    <property type="match status" value="1"/>
</dbReference>
<evidence type="ECO:0000256" key="5">
    <source>
        <dbReference type="ARBA" id="ARBA00023242"/>
    </source>
</evidence>
<reference evidence="9 10" key="1">
    <citation type="journal article" date="2019" name="PLoS Biol.">
        <title>Sex chromosomes control vertical transmission of feminizing Wolbachia symbionts in an isopod.</title>
        <authorList>
            <person name="Becking T."/>
            <person name="Chebbi M.A."/>
            <person name="Giraud I."/>
            <person name="Moumen B."/>
            <person name="Laverre T."/>
            <person name="Caubet Y."/>
            <person name="Peccoud J."/>
            <person name="Gilbert C."/>
            <person name="Cordaux R."/>
        </authorList>
    </citation>
    <scope>NUCLEOTIDE SEQUENCE [LARGE SCALE GENOMIC DNA]</scope>
    <source>
        <strain evidence="9">ANa2</strain>
        <tissue evidence="9">Whole body excluding digestive tract and cuticle</tissue>
    </source>
</reference>
<dbReference type="InterPro" id="IPR039119">
    <property type="entry name" value="ABT1/Esf2"/>
</dbReference>
<organism evidence="9 10">
    <name type="scientific">Armadillidium nasatum</name>
    <dbReference type="NCBI Taxonomy" id="96803"/>
    <lineage>
        <taxon>Eukaryota</taxon>
        <taxon>Metazoa</taxon>
        <taxon>Ecdysozoa</taxon>
        <taxon>Arthropoda</taxon>
        <taxon>Crustacea</taxon>
        <taxon>Multicrustacea</taxon>
        <taxon>Malacostraca</taxon>
        <taxon>Eumalacostraca</taxon>
        <taxon>Peracarida</taxon>
        <taxon>Isopoda</taxon>
        <taxon>Oniscidea</taxon>
        <taxon>Crinocheta</taxon>
        <taxon>Armadillidiidae</taxon>
        <taxon>Armadillidium</taxon>
    </lineage>
</organism>
<dbReference type="OrthoDB" id="287393at2759"/>
<comment type="caution">
    <text evidence="9">The sequence shown here is derived from an EMBL/GenBank/DDBJ whole genome shotgun (WGS) entry which is preliminary data.</text>
</comment>
<evidence type="ECO:0000256" key="7">
    <source>
        <dbReference type="SAM" id="MobiDB-lite"/>
    </source>
</evidence>
<dbReference type="Proteomes" id="UP000326759">
    <property type="component" value="Unassembled WGS sequence"/>
</dbReference>
<dbReference type="GO" id="GO:0000480">
    <property type="term" value="P:endonucleolytic cleavage in 5'-ETS of tricistronic rRNA transcript (SSU-rRNA, 5.8S rRNA, LSU-rRNA)"/>
    <property type="evidence" value="ECO:0007669"/>
    <property type="project" value="TreeGrafter"/>
</dbReference>
<evidence type="ECO:0000313" key="10">
    <source>
        <dbReference type="Proteomes" id="UP000326759"/>
    </source>
</evidence>
<dbReference type="AlphaFoldDB" id="A0A5N5TH48"/>
<feature type="compositionally biased region" description="Basic and acidic residues" evidence="7">
    <location>
        <begin position="186"/>
        <end position="195"/>
    </location>
</feature>
<dbReference type="GO" id="GO:0000472">
    <property type="term" value="P:endonucleolytic cleavage to generate mature 5'-end of SSU-rRNA from (SSU-rRNA, 5.8S rRNA, LSU-rRNA)"/>
    <property type="evidence" value="ECO:0007669"/>
    <property type="project" value="TreeGrafter"/>
</dbReference>
<proteinExistence type="inferred from homology"/>
<feature type="domain" description="RRM" evidence="8">
    <location>
        <begin position="22"/>
        <end position="91"/>
    </location>
</feature>
<evidence type="ECO:0000313" key="9">
    <source>
        <dbReference type="EMBL" id="KAB7504495.1"/>
    </source>
</evidence>
<dbReference type="InterPro" id="IPR035979">
    <property type="entry name" value="RBD_domain_sf"/>
</dbReference>